<feature type="domain" description="NYN" evidence="1">
    <location>
        <begin position="9"/>
        <end position="160"/>
    </location>
</feature>
<dbReference type="CDD" id="cd10911">
    <property type="entry name" value="PIN_LabA"/>
    <property type="match status" value="1"/>
</dbReference>
<dbReference type="GO" id="GO:0004540">
    <property type="term" value="F:RNA nuclease activity"/>
    <property type="evidence" value="ECO:0007669"/>
    <property type="project" value="InterPro"/>
</dbReference>
<dbReference type="InterPro" id="IPR021139">
    <property type="entry name" value="NYN"/>
</dbReference>
<proteinExistence type="predicted"/>
<organism evidence="2 3">
    <name type="scientific">Candidatus Nealsonbacteria bacterium CG08_land_8_20_14_0_20_38_20</name>
    <dbReference type="NCBI Taxonomy" id="1974705"/>
    <lineage>
        <taxon>Bacteria</taxon>
        <taxon>Candidatus Nealsoniibacteriota</taxon>
    </lineage>
</organism>
<evidence type="ECO:0000259" key="1">
    <source>
        <dbReference type="Pfam" id="PF01936"/>
    </source>
</evidence>
<dbReference type="Proteomes" id="UP000230088">
    <property type="component" value="Unassembled WGS sequence"/>
</dbReference>
<sequence length="189" mass="21783">MDIFNKKEKVAVYIDGSNFYGYLKDKEINFPKGTKFDFKEFVDFLVGEKRELVSKRYYTGVFRNFDGSDKSESLVRGQQKFFSNLKNDGFVIKRGRIMPIDKVYKEKGTDVKIAVDLIVGAVDNLYGTVILVSSDTDLIPAIRYVRYKNKKIEYVGFAHSPSLGIQKYADLSRLLLPDDIEKFKEKTLL</sequence>
<dbReference type="AlphaFoldDB" id="A0A2H0YML8"/>
<evidence type="ECO:0000313" key="3">
    <source>
        <dbReference type="Proteomes" id="UP000230088"/>
    </source>
</evidence>
<evidence type="ECO:0000313" key="2">
    <source>
        <dbReference type="EMBL" id="PIS39744.1"/>
    </source>
</evidence>
<dbReference type="EMBL" id="PEYD01000006">
    <property type="protein sequence ID" value="PIS39744.1"/>
    <property type="molecule type" value="Genomic_DNA"/>
</dbReference>
<comment type="caution">
    <text evidence="2">The sequence shown here is derived from an EMBL/GenBank/DDBJ whole genome shotgun (WGS) entry which is preliminary data.</text>
</comment>
<protein>
    <recommendedName>
        <fullName evidence="1">NYN domain-containing protein</fullName>
    </recommendedName>
</protein>
<dbReference type="Pfam" id="PF01936">
    <property type="entry name" value="NYN"/>
    <property type="match status" value="1"/>
</dbReference>
<accession>A0A2H0YML8</accession>
<reference evidence="3" key="1">
    <citation type="submission" date="2017-09" db="EMBL/GenBank/DDBJ databases">
        <title>Depth-based differentiation of microbial function through sediment-hosted aquifers and enrichment of novel symbionts in the deep terrestrial subsurface.</title>
        <authorList>
            <person name="Probst A.J."/>
            <person name="Ladd B."/>
            <person name="Jarett J.K."/>
            <person name="Geller-Mcgrath D.E."/>
            <person name="Sieber C.M.K."/>
            <person name="Emerson J.B."/>
            <person name="Anantharaman K."/>
            <person name="Thomas B.C."/>
            <person name="Malmstrom R."/>
            <person name="Stieglmeier M."/>
            <person name="Klingl A."/>
            <person name="Woyke T."/>
            <person name="Ryan C.M."/>
            <person name="Banfield J.F."/>
        </authorList>
    </citation>
    <scope>NUCLEOTIDE SEQUENCE [LARGE SCALE GENOMIC DNA]</scope>
</reference>
<dbReference type="PANTHER" id="PTHR35458">
    <property type="entry name" value="SLR0755 PROTEIN"/>
    <property type="match status" value="1"/>
</dbReference>
<dbReference type="Gene3D" id="3.40.50.1010">
    <property type="entry name" value="5'-nuclease"/>
    <property type="match status" value="1"/>
</dbReference>
<dbReference type="PANTHER" id="PTHR35458:SF8">
    <property type="entry name" value="SLR0650 PROTEIN"/>
    <property type="match status" value="1"/>
</dbReference>
<dbReference type="InterPro" id="IPR047140">
    <property type="entry name" value="LabA"/>
</dbReference>
<name>A0A2H0YML8_9BACT</name>
<gene>
    <name evidence="2" type="ORF">COT33_00480</name>
</gene>